<dbReference type="InterPro" id="IPR020809">
    <property type="entry name" value="Enolase_CS"/>
</dbReference>
<evidence type="ECO:0000256" key="6">
    <source>
        <dbReference type="ARBA" id="ARBA00023152"/>
    </source>
</evidence>
<dbReference type="PROSITE" id="PS00164">
    <property type="entry name" value="ENOLASE"/>
    <property type="match status" value="1"/>
</dbReference>
<accession>A0ABR0WR49</accession>
<dbReference type="SUPFAM" id="SSF54826">
    <property type="entry name" value="Enolase N-terminal domain-like"/>
    <property type="match status" value="1"/>
</dbReference>
<evidence type="ECO:0000313" key="12">
    <source>
        <dbReference type="Proteomes" id="UP001318860"/>
    </source>
</evidence>
<dbReference type="SFLD" id="SFLDF00002">
    <property type="entry name" value="enolase"/>
    <property type="match status" value="1"/>
</dbReference>
<keyword evidence="5" id="KW-0460">Magnesium</keyword>
<feature type="region of interest" description="Disordered" evidence="8">
    <location>
        <begin position="1"/>
        <end position="24"/>
    </location>
</feature>
<feature type="domain" description="Enolase N-terminal" evidence="10">
    <location>
        <begin position="59"/>
        <end position="189"/>
    </location>
</feature>
<evidence type="ECO:0000256" key="5">
    <source>
        <dbReference type="ARBA" id="ARBA00022842"/>
    </source>
</evidence>
<dbReference type="Pfam" id="PF03952">
    <property type="entry name" value="Enolase_N"/>
    <property type="match status" value="1"/>
</dbReference>
<sequence>MALTPSQLSKPIFSTRPTSQTPLFSLPTTQRIKSRPFNVRSSVAVAPSSTVASKASAKVKKVKARQIVDSRGNPTVEVDLITEDDNLYRSAVPSGASTGIYEALELRDGDKSVYGGKGVLNAVKNINEFLGPKLIGVDVRNQTDVDGVMLEIDGTPNKSKLGANAILGVSLSVCRAGAGAKGVPLYRHIQEISNTKELVMPVPAFNVINGGSHAGNNLAMQEFMILPVGATSFSEAFQMGSEVYHILKGIIKAKYGQDACNVGDEGGFAPNVQDNREGLVLLIDAIEKAGYTGKIKIGMDVAASEFLTKDGKYDLNFKKQPNDGAHVLTAESLGDLYKEFVRDFPIVSIEDPFDQDDWSSWSSLQSSVGIQLVGDDLLVTNPKRIAEAIEKKACNALLLKVNQIGTVTESIQAALDSKAAGWGVMVSHRSGETEDNFIADLSVGLASGQIKTGAPCRSERLAKYNQLLRIEEELGNVRYAGEAFRSP</sequence>
<evidence type="ECO:0000256" key="4">
    <source>
        <dbReference type="ARBA" id="ARBA00012058"/>
    </source>
</evidence>
<reference evidence="11 12" key="1">
    <citation type="journal article" date="2021" name="Comput. Struct. Biotechnol. J.">
        <title>De novo genome assembly of the potent medicinal plant Rehmannia glutinosa using nanopore technology.</title>
        <authorList>
            <person name="Ma L."/>
            <person name="Dong C."/>
            <person name="Song C."/>
            <person name="Wang X."/>
            <person name="Zheng X."/>
            <person name="Niu Y."/>
            <person name="Chen S."/>
            <person name="Feng W."/>
        </authorList>
    </citation>
    <scope>NUCLEOTIDE SEQUENCE [LARGE SCALE GENOMIC DNA]</scope>
    <source>
        <strain evidence="11">DH-2019</strain>
    </source>
</reference>
<dbReference type="Pfam" id="PF00113">
    <property type="entry name" value="Enolase_C"/>
    <property type="match status" value="1"/>
</dbReference>
<protein>
    <recommendedName>
        <fullName evidence="4">phosphopyruvate hydratase</fullName>
        <ecNumber evidence="4">4.2.1.11</ecNumber>
    </recommendedName>
</protein>
<organism evidence="11 12">
    <name type="scientific">Rehmannia glutinosa</name>
    <name type="common">Chinese foxglove</name>
    <dbReference type="NCBI Taxonomy" id="99300"/>
    <lineage>
        <taxon>Eukaryota</taxon>
        <taxon>Viridiplantae</taxon>
        <taxon>Streptophyta</taxon>
        <taxon>Embryophyta</taxon>
        <taxon>Tracheophyta</taxon>
        <taxon>Spermatophyta</taxon>
        <taxon>Magnoliopsida</taxon>
        <taxon>eudicotyledons</taxon>
        <taxon>Gunneridae</taxon>
        <taxon>Pentapetalae</taxon>
        <taxon>asterids</taxon>
        <taxon>lamiids</taxon>
        <taxon>Lamiales</taxon>
        <taxon>Orobanchaceae</taxon>
        <taxon>Rehmannieae</taxon>
        <taxon>Rehmannia</taxon>
    </lineage>
</organism>
<evidence type="ECO:0000259" key="10">
    <source>
        <dbReference type="SMART" id="SM01193"/>
    </source>
</evidence>
<dbReference type="NCBIfam" id="TIGR01060">
    <property type="entry name" value="eno"/>
    <property type="match status" value="1"/>
</dbReference>
<comment type="caution">
    <text evidence="11">The sequence shown here is derived from an EMBL/GenBank/DDBJ whole genome shotgun (WGS) entry which is preliminary data.</text>
</comment>
<evidence type="ECO:0000256" key="8">
    <source>
        <dbReference type="SAM" id="MobiDB-lite"/>
    </source>
</evidence>
<evidence type="ECO:0000256" key="1">
    <source>
        <dbReference type="ARBA" id="ARBA00001946"/>
    </source>
</evidence>
<keyword evidence="12" id="KW-1185">Reference proteome</keyword>
<comment type="cofactor">
    <cofactor evidence="1">
        <name>Mg(2+)</name>
        <dbReference type="ChEBI" id="CHEBI:18420"/>
    </cofactor>
</comment>
<dbReference type="InterPro" id="IPR020810">
    <property type="entry name" value="Enolase_C"/>
</dbReference>
<evidence type="ECO:0000256" key="2">
    <source>
        <dbReference type="ARBA" id="ARBA00005031"/>
    </source>
</evidence>
<proteinExistence type="inferred from homology"/>
<dbReference type="PRINTS" id="PR00148">
    <property type="entry name" value="ENOLASE"/>
</dbReference>
<evidence type="ECO:0000313" key="11">
    <source>
        <dbReference type="EMBL" id="KAK6148654.1"/>
    </source>
</evidence>
<dbReference type="EC" id="4.2.1.11" evidence="4"/>
<dbReference type="InterPro" id="IPR020811">
    <property type="entry name" value="Enolase_N"/>
</dbReference>
<evidence type="ECO:0000256" key="3">
    <source>
        <dbReference type="ARBA" id="ARBA00009604"/>
    </source>
</evidence>
<feature type="domain" description="Enolase C-terminal TIM barrel" evidence="9">
    <location>
        <begin position="197"/>
        <end position="487"/>
    </location>
</feature>
<evidence type="ECO:0000259" key="9">
    <source>
        <dbReference type="SMART" id="SM01192"/>
    </source>
</evidence>
<dbReference type="SMART" id="SM01192">
    <property type="entry name" value="Enolase_C"/>
    <property type="match status" value="1"/>
</dbReference>
<dbReference type="InterPro" id="IPR029017">
    <property type="entry name" value="Enolase-like_N"/>
</dbReference>
<feature type="compositionally biased region" description="Polar residues" evidence="8">
    <location>
        <begin position="15"/>
        <end position="24"/>
    </location>
</feature>
<keyword evidence="6" id="KW-0324">Glycolysis</keyword>
<dbReference type="SFLD" id="SFLDG00178">
    <property type="entry name" value="enolase"/>
    <property type="match status" value="1"/>
</dbReference>
<dbReference type="CDD" id="cd03313">
    <property type="entry name" value="enolase"/>
    <property type="match status" value="1"/>
</dbReference>
<dbReference type="SFLD" id="SFLDS00001">
    <property type="entry name" value="Enolase"/>
    <property type="match status" value="1"/>
</dbReference>
<gene>
    <name evidence="11" type="ORF">DH2020_019566</name>
</gene>
<dbReference type="PANTHER" id="PTHR11902:SF42">
    <property type="entry name" value="ENOLASE 1, CHLOROPLASTIC"/>
    <property type="match status" value="1"/>
</dbReference>
<dbReference type="PANTHER" id="PTHR11902">
    <property type="entry name" value="ENOLASE"/>
    <property type="match status" value="1"/>
</dbReference>
<evidence type="ECO:0000256" key="7">
    <source>
        <dbReference type="ARBA" id="ARBA00023239"/>
    </source>
</evidence>
<comment type="similarity">
    <text evidence="3">Belongs to the enolase family.</text>
</comment>
<dbReference type="Proteomes" id="UP001318860">
    <property type="component" value="Unassembled WGS sequence"/>
</dbReference>
<dbReference type="HAMAP" id="MF_00318">
    <property type="entry name" value="Enolase"/>
    <property type="match status" value="1"/>
</dbReference>
<dbReference type="EMBL" id="JABTTQ020000010">
    <property type="protein sequence ID" value="KAK6148654.1"/>
    <property type="molecule type" value="Genomic_DNA"/>
</dbReference>
<dbReference type="InterPro" id="IPR000941">
    <property type="entry name" value="Enolase"/>
</dbReference>
<dbReference type="SUPFAM" id="SSF51604">
    <property type="entry name" value="Enolase C-terminal domain-like"/>
    <property type="match status" value="1"/>
</dbReference>
<comment type="pathway">
    <text evidence="2">Carbohydrate degradation; glycolysis; pyruvate from D-glyceraldehyde 3-phosphate: step 4/5.</text>
</comment>
<dbReference type="SMART" id="SM01193">
    <property type="entry name" value="Enolase_N"/>
    <property type="match status" value="1"/>
</dbReference>
<dbReference type="Gene3D" id="3.20.20.120">
    <property type="entry name" value="Enolase-like C-terminal domain"/>
    <property type="match status" value="1"/>
</dbReference>
<name>A0ABR0WR49_REHGL</name>
<keyword evidence="7" id="KW-0456">Lyase</keyword>
<dbReference type="InterPro" id="IPR036849">
    <property type="entry name" value="Enolase-like_C_sf"/>
</dbReference>
<dbReference type="Gene3D" id="3.30.390.10">
    <property type="entry name" value="Enolase-like, N-terminal domain"/>
    <property type="match status" value="1"/>
</dbReference>